<dbReference type="EMBL" id="FNBL01000003">
    <property type="protein sequence ID" value="SDF28148.1"/>
    <property type="molecule type" value="Genomic_DNA"/>
</dbReference>
<dbReference type="InterPro" id="IPR005119">
    <property type="entry name" value="LysR_subst-bd"/>
</dbReference>
<evidence type="ECO:0000313" key="6">
    <source>
        <dbReference type="EMBL" id="SDF28148.1"/>
    </source>
</evidence>
<dbReference type="InterPro" id="IPR036388">
    <property type="entry name" value="WH-like_DNA-bd_sf"/>
</dbReference>
<proteinExistence type="inferred from homology"/>
<name>A0A1G7JTB2_9RHOB</name>
<evidence type="ECO:0000256" key="4">
    <source>
        <dbReference type="ARBA" id="ARBA00023163"/>
    </source>
</evidence>
<evidence type="ECO:0000256" key="3">
    <source>
        <dbReference type="ARBA" id="ARBA00023125"/>
    </source>
</evidence>
<dbReference type="AlphaFoldDB" id="A0A1G7JTB2"/>
<dbReference type="InterPro" id="IPR000847">
    <property type="entry name" value="LysR_HTH_N"/>
</dbReference>
<dbReference type="PANTHER" id="PTHR30118:SF6">
    <property type="entry name" value="HTH-TYPE TRANSCRIPTIONAL REGULATOR LEUO"/>
    <property type="match status" value="1"/>
</dbReference>
<dbReference type="Pfam" id="PF00126">
    <property type="entry name" value="HTH_1"/>
    <property type="match status" value="1"/>
</dbReference>
<dbReference type="Pfam" id="PF03466">
    <property type="entry name" value="LysR_substrate"/>
    <property type="match status" value="1"/>
</dbReference>
<dbReference type="InterPro" id="IPR037402">
    <property type="entry name" value="YidZ_PBP2"/>
</dbReference>
<keyword evidence="4" id="KW-0804">Transcription</keyword>
<reference evidence="6 7" key="1">
    <citation type="submission" date="2016-10" db="EMBL/GenBank/DDBJ databases">
        <authorList>
            <person name="de Groot N.N."/>
        </authorList>
    </citation>
    <scope>NUCLEOTIDE SEQUENCE [LARGE SCALE GENOMIC DNA]</scope>
    <source>
        <strain evidence="6 7">DSM 27375</strain>
    </source>
</reference>
<dbReference type="GO" id="GO:0003677">
    <property type="term" value="F:DNA binding"/>
    <property type="evidence" value="ECO:0007669"/>
    <property type="project" value="UniProtKB-KW"/>
</dbReference>
<dbReference type="CDD" id="cd08417">
    <property type="entry name" value="PBP2_Nitroaromatics_like"/>
    <property type="match status" value="1"/>
</dbReference>
<dbReference type="Gene3D" id="3.40.190.10">
    <property type="entry name" value="Periplasmic binding protein-like II"/>
    <property type="match status" value="2"/>
</dbReference>
<dbReference type="RefSeq" id="WP_074643019.1">
    <property type="nucleotide sequence ID" value="NZ_FNBL01000003.1"/>
</dbReference>
<dbReference type="PROSITE" id="PS50931">
    <property type="entry name" value="HTH_LYSR"/>
    <property type="match status" value="1"/>
</dbReference>
<evidence type="ECO:0000259" key="5">
    <source>
        <dbReference type="PROSITE" id="PS50931"/>
    </source>
</evidence>
<keyword evidence="2" id="KW-0805">Transcription regulation</keyword>
<evidence type="ECO:0000256" key="1">
    <source>
        <dbReference type="ARBA" id="ARBA00009437"/>
    </source>
</evidence>
<evidence type="ECO:0000313" key="7">
    <source>
        <dbReference type="Proteomes" id="UP000182284"/>
    </source>
</evidence>
<feature type="domain" description="HTH lysR-type" evidence="5">
    <location>
        <begin position="14"/>
        <end position="71"/>
    </location>
</feature>
<dbReference type="Proteomes" id="UP000182284">
    <property type="component" value="Unassembled WGS sequence"/>
</dbReference>
<protein>
    <submittedName>
        <fullName evidence="6">DNA-binding transcriptional regulator, LysR family</fullName>
    </submittedName>
</protein>
<dbReference type="SUPFAM" id="SSF53850">
    <property type="entry name" value="Periplasmic binding protein-like II"/>
    <property type="match status" value="1"/>
</dbReference>
<dbReference type="SUPFAM" id="SSF46785">
    <property type="entry name" value="Winged helix' DNA-binding domain"/>
    <property type="match status" value="1"/>
</dbReference>
<gene>
    <name evidence="6" type="ORF">SAMN04488117_103208</name>
</gene>
<evidence type="ECO:0000256" key="2">
    <source>
        <dbReference type="ARBA" id="ARBA00023015"/>
    </source>
</evidence>
<dbReference type="InterPro" id="IPR050389">
    <property type="entry name" value="LysR-type_TF"/>
</dbReference>
<dbReference type="PANTHER" id="PTHR30118">
    <property type="entry name" value="HTH-TYPE TRANSCRIPTIONAL REGULATOR LEUO-RELATED"/>
    <property type="match status" value="1"/>
</dbReference>
<dbReference type="GO" id="GO:0003700">
    <property type="term" value="F:DNA-binding transcription factor activity"/>
    <property type="evidence" value="ECO:0007669"/>
    <property type="project" value="InterPro"/>
</dbReference>
<accession>A0A1G7JTB2</accession>
<dbReference type="OrthoDB" id="9774011at2"/>
<organism evidence="6 7">
    <name type="scientific">Celeribacter baekdonensis</name>
    <dbReference type="NCBI Taxonomy" id="875171"/>
    <lineage>
        <taxon>Bacteria</taxon>
        <taxon>Pseudomonadati</taxon>
        <taxon>Pseudomonadota</taxon>
        <taxon>Alphaproteobacteria</taxon>
        <taxon>Rhodobacterales</taxon>
        <taxon>Roseobacteraceae</taxon>
        <taxon>Celeribacter</taxon>
    </lineage>
</organism>
<dbReference type="Gene3D" id="1.10.10.10">
    <property type="entry name" value="Winged helix-like DNA-binding domain superfamily/Winged helix DNA-binding domain"/>
    <property type="match status" value="1"/>
</dbReference>
<keyword evidence="3 6" id="KW-0238">DNA-binding</keyword>
<sequence>MIKPVSKPADILATDFRALDMLIRVYRFGSFTRAAEDLEMNQSVVSYTIDKLRAVFDDPLFVREARRLIATQRCEEVVAEAGQLLERFSQLTTSRDFDPKESTQTVTIACNYYERELIIPLLAHLIRAEAPNLKIEIVDSSYLGHDKLLRMEADLLIGPFVQLGAAFYTRTLYEDHYVCMMDPAHAKAKTALTMEDYLALDHVYITYGGKWKSGYMQTLEQEGHEISIAMRTPSPAGIQSLIKGTGLVATVPERLSRKLGAGLFITDCPVPTAVQIQMVWTARTHASRMHKWLRDLVVQSARGM</sequence>
<comment type="similarity">
    <text evidence="1">Belongs to the LysR transcriptional regulatory family.</text>
</comment>
<dbReference type="InterPro" id="IPR036390">
    <property type="entry name" value="WH_DNA-bd_sf"/>
</dbReference>